<dbReference type="EMBL" id="HBKR01013497">
    <property type="protein sequence ID" value="CAE2300334.1"/>
    <property type="molecule type" value="Transcribed_RNA"/>
</dbReference>
<accession>A0A7S4KNE5</accession>
<evidence type="ECO:0000313" key="1">
    <source>
        <dbReference type="EMBL" id="CAE2300334.1"/>
    </source>
</evidence>
<name>A0A7S4KNE5_9EUKA</name>
<organism evidence="1">
    <name type="scientific">Paramoeba aestuarina</name>
    <dbReference type="NCBI Taxonomy" id="180227"/>
    <lineage>
        <taxon>Eukaryota</taxon>
        <taxon>Amoebozoa</taxon>
        <taxon>Discosea</taxon>
        <taxon>Flabellinia</taxon>
        <taxon>Dactylopodida</taxon>
        <taxon>Paramoebidae</taxon>
        <taxon>Paramoeba</taxon>
    </lineage>
</organism>
<reference evidence="1" key="1">
    <citation type="submission" date="2021-01" db="EMBL/GenBank/DDBJ databases">
        <authorList>
            <person name="Corre E."/>
            <person name="Pelletier E."/>
            <person name="Niang G."/>
            <person name="Scheremetjew M."/>
            <person name="Finn R."/>
            <person name="Kale V."/>
            <person name="Holt S."/>
            <person name="Cochrane G."/>
            <person name="Meng A."/>
            <person name="Brown T."/>
            <person name="Cohen L."/>
        </authorList>
    </citation>
    <scope>NUCLEOTIDE SEQUENCE</scope>
    <source>
        <strain evidence="1">SoJaBio B1-5/56/2</strain>
    </source>
</reference>
<proteinExistence type="predicted"/>
<sequence>MSKKGDLRFSPGNSGILFRYEPSRETQARREIERFLSSERFNDAEKNHITISPQLNCNSPSFFHDLEKEMCALSSCGGSLGAPHAKNFAPCISKVRGYLPYIQAPSTRQISTVLWKIFVRNTTDDHPGTPLRFVHSALPYSRTCWSDVAYISKESVKVIEESIRVYKELRMKCANESNDSKIHFAVQVTVRAHSSLQSHQSSIKCRFLSECWKISDELEYDASILHSDVKGRTSDSPGSILYHVTVLSQATFLGYIFDAEWSNVHSFNPNKIRHCNSKSHDSGNTH</sequence>
<protein>
    <submittedName>
        <fullName evidence="1">Uncharacterized protein</fullName>
    </submittedName>
</protein>
<gene>
    <name evidence="1" type="ORF">NAES01612_LOCUS8945</name>
</gene>
<dbReference type="AlphaFoldDB" id="A0A7S4KNE5"/>